<evidence type="ECO:0000313" key="3">
    <source>
        <dbReference type="Proteomes" id="UP001148313"/>
    </source>
</evidence>
<dbReference type="EMBL" id="JAPJZH010000005">
    <property type="protein sequence ID" value="MDA4845593.1"/>
    <property type="molecule type" value="Genomic_DNA"/>
</dbReference>
<dbReference type="Proteomes" id="UP001148313">
    <property type="component" value="Unassembled WGS sequence"/>
</dbReference>
<name>A0ABT4VLK2_9HYPH</name>
<feature type="transmembrane region" description="Helical" evidence="1">
    <location>
        <begin position="7"/>
        <end position="28"/>
    </location>
</feature>
<sequence>MSVTRKGWIVIAANASLVAVVLLLAFAVPRSPYLIVVAPPWHADRPALHIIADAGGTIVENGRYDWIAIAHSEQSEFASRLMKRGALLVMDHALAAGCLRRTTQ</sequence>
<keyword evidence="3" id="KW-1185">Reference proteome</keyword>
<evidence type="ECO:0000313" key="2">
    <source>
        <dbReference type="EMBL" id="MDA4845593.1"/>
    </source>
</evidence>
<keyword evidence="1" id="KW-0472">Membrane</keyword>
<gene>
    <name evidence="2" type="ORF">OOZ53_09555</name>
</gene>
<dbReference type="RefSeq" id="WP_271089250.1">
    <property type="nucleotide sequence ID" value="NZ_JAPJZH010000005.1"/>
</dbReference>
<proteinExistence type="predicted"/>
<accession>A0ABT4VLK2</accession>
<evidence type="ECO:0000256" key="1">
    <source>
        <dbReference type="SAM" id="Phobius"/>
    </source>
</evidence>
<organism evidence="2 3">
    <name type="scientific">Hoeflea poritis</name>
    <dbReference type="NCBI Taxonomy" id="2993659"/>
    <lineage>
        <taxon>Bacteria</taxon>
        <taxon>Pseudomonadati</taxon>
        <taxon>Pseudomonadota</taxon>
        <taxon>Alphaproteobacteria</taxon>
        <taxon>Hyphomicrobiales</taxon>
        <taxon>Rhizobiaceae</taxon>
        <taxon>Hoeflea</taxon>
    </lineage>
</organism>
<comment type="caution">
    <text evidence="2">The sequence shown here is derived from an EMBL/GenBank/DDBJ whole genome shotgun (WGS) entry which is preliminary data.</text>
</comment>
<reference evidence="2" key="1">
    <citation type="submission" date="2022-11" db="EMBL/GenBank/DDBJ databases">
        <title>Hoeflea poritis sp. nov., isolated from scleractinian coral Porites lutea.</title>
        <authorList>
            <person name="Zhang G."/>
            <person name="Wei Q."/>
            <person name="Cai L."/>
        </authorList>
    </citation>
    <scope>NUCLEOTIDE SEQUENCE</scope>
    <source>
        <strain evidence="2">E7-10</strain>
    </source>
</reference>
<keyword evidence="1" id="KW-0812">Transmembrane</keyword>
<keyword evidence="1" id="KW-1133">Transmembrane helix</keyword>
<protein>
    <submittedName>
        <fullName evidence="2">Uncharacterized protein</fullName>
    </submittedName>
</protein>